<dbReference type="Pfam" id="PF03544">
    <property type="entry name" value="TonB_C"/>
    <property type="match status" value="1"/>
</dbReference>
<comment type="subcellular location">
    <subcellularLocation>
        <location evidence="1">Cell inner membrane</location>
        <topology evidence="1">Single-pass membrane protein</topology>
        <orientation evidence="1">Periplasmic side</orientation>
    </subcellularLocation>
</comment>
<gene>
    <name evidence="12" type="ORF">NZK81_08210</name>
</gene>
<accession>A0ABT2I3Z3</accession>
<evidence type="ECO:0000259" key="11">
    <source>
        <dbReference type="PROSITE" id="PS52015"/>
    </source>
</evidence>
<keyword evidence="10" id="KW-0732">Signal</keyword>
<keyword evidence="8" id="KW-1133">Transmembrane helix</keyword>
<comment type="similarity">
    <text evidence="2">Belongs to the TonB family.</text>
</comment>
<dbReference type="RefSeq" id="WP_260045629.1">
    <property type="nucleotide sequence ID" value="NZ_JANZXA010000004.1"/>
</dbReference>
<protein>
    <submittedName>
        <fullName evidence="12">TonB family protein</fullName>
    </submittedName>
</protein>
<evidence type="ECO:0000313" key="13">
    <source>
        <dbReference type="Proteomes" id="UP001165583"/>
    </source>
</evidence>
<organism evidence="12 13">
    <name type="scientific">Novosphingobium mangrovi</name>
    <name type="common">ex Huang et al. 2023</name>
    <dbReference type="NCBI Taxonomy" id="2976432"/>
    <lineage>
        <taxon>Bacteria</taxon>
        <taxon>Pseudomonadati</taxon>
        <taxon>Pseudomonadota</taxon>
        <taxon>Alphaproteobacteria</taxon>
        <taxon>Sphingomonadales</taxon>
        <taxon>Sphingomonadaceae</taxon>
        <taxon>Novosphingobium</taxon>
    </lineage>
</organism>
<keyword evidence="7" id="KW-0653">Protein transport</keyword>
<evidence type="ECO:0000313" key="12">
    <source>
        <dbReference type="EMBL" id="MCT2399531.1"/>
    </source>
</evidence>
<dbReference type="Proteomes" id="UP001165583">
    <property type="component" value="Unassembled WGS sequence"/>
</dbReference>
<evidence type="ECO:0000256" key="9">
    <source>
        <dbReference type="ARBA" id="ARBA00023136"/>
    </source>
</evidence>
<evidence type="ECO:0000256" key="7">
    <source>
        <dbReference type="ARBA" id="ARBA00022927"/>
    </source>
</evidence>
<keyword evidence="4" id="KW-1003">Cell membrane</keyword>
<dbReference type="InterPro" id="IPR006260">
    <property type="entry name" value="TonB/TolA_C"/>
</dbReference>
<proteinExistence type="inferred from homology"/>
<feature type="domain" description="TonB C-terminal" evidence="11">
    <location>
        <begin position="25"/>
        <end position="112"/>
    </location>
</feature>
<evidence type="ECO:0000256" key="2">
    <source>
        <dbReference type="ARBA" id="ARBA00006555"/>
    </source>
</evidence>
<evidence type="ECO:0000256" key="3">
    <source>
        <dbReference type="ARBA" id="ARBA00022448"/>
    </source>
</evidence>
<evidence type="ECO:0000256" key="6">
    <source>
        <dbReference type="ARBA" id="ARBA00022692"/>
    </source>
</evidence>
<evidence type="ECO:0000256" key="1">
    <source>
        <dbReference type="ARBA" id="ARBA00004383"/>
    </source>
</evidence>
<dbReference type="PROSITE" id="PS52015">
    <property type="entry name" value="TONB_CTD"/>
    <property type="match status" value="1"/>
</dbReference>
<feature type="signal peptide" evidence="10">
    <location>
        <begin position="1"/>
        <end position="23"/>
    </location>
</feature>
<dbReference type="InterPro" id="IPR051045">
    <property type="entry name" value="TonB-dependent_transducer"/>
</dbReference>
<keyword evidence="13" id="KW-1185">Reference proteome</keyword>
<dbReference type="SUPFAM" id="SSF74653">
    <property type="entry name" value="TolA/TonB C-terminal domain"/>
    <property type="match status" value="1"/>
</dbReference>
<evidence type="ECO:0000256" key="5">
    <source>
        <dbReference type="ARBA" id="ARBA00022519"/>
    </source>
</evidence>
<dbReference type="InterPro" id="IPR037682">
    <property type="entry name" value="TonB_C"/>
</dbReference>
<dbReference type="PANTHER" id="PTHR33446">
    <property type="entry name" value="PROTEIN TONB-RELATED"/>
    <property type="match status" value="1"/>
</dbReference>
<keyword evidence="9" id="KW-0472">Membrane</keyword>
<dbReference type="PANTHER" id="PTHR33446:SF2">
    <property type="entry name" value="PROTEIN TONB"/>
    <property type="match status" value="1"/>
</dbReference>
<keyword evidence="5" id="KW-0997">Cell inner membrane</keyword>
<keyword evidence="3" id="KW-0813">Transport</keyword>
<dbReference type="EMBL" id="JANZXA010000004">
    <property type="protein sequence ID" value="MCT2399531.1"/>
    <property type="molecule type" value="Genomic_DNA"/>
</dbReference>
<name>A0ABT2I3Z3_9SPHN</name>
<sequence>MKMILKIAAALSALALTASPSFADAWLDNVKNKVASKQTYPRTAQMRGEEGTAKVKIYISAAGKVERAELVDSSGSRALDQEAVSVMSRVGTLPAPPAGTSSVVLPLTWKLI</sequence>
<evidence type="ECO:0000256" key="8">
    <source>
        <dbReference type="ARBA" id="ARBA00022989"/>
    </source>
</evidence>
<dbReference type="Gene3D" id="3.30.1150.10">
    <property type="match status" value="1"/>
</dbReference>
<reference evidence="12" key="1">
    <citation type="submission" date="2022-09" db="EMBL/GenBank/DDBJ databases">
        <title>Novosphingobium sp. Nov., a polycyclic aromatic hydrocarbon-degrading bacterium isolated form mangrove sediments in HongKong.</title>
        <authorList>
            <person name="Hu Z."/>
        </authorList>
    </citation>
    <scope>NUCLEOTIDE SEQUENCE</scope>
    <source>
        <strain evidence="12">HK4-1</strain>
    </source>
</reference>
<comment type="caution">
    <text evidence="12">The sequence shown here is derived from an EMBL/GenBank/DDBJ whole genome shotgun (WGS) entry which is preliminary data.</text>
</comment>
<evidence type="ECO:0000256" key="4">
    <source>
        <dbReference type="ARBA" id="ARBA00022475"/>
    </source>
</evidence>
<feature type="chain" id="PRO_5045134567" evidence="10">
    <location>
        <begin position="24"/>
        <end position="112"/>
    </location>
</feature>
<evidence type="ECO:0000256" key="10">
    <source>
        <dbReference type="SAM" id="SignalP"/>
    </source>
</evidence>
<dbReference type="NCBIfam" id="TIGR01352">
    <property type="entry name" value="tonB_Cterm"/>
    <property type="match status" value="1"/>
</dbReference>
<keyword evidence="6" id="KW-0812">Transmembrane</keyword>